<evidence type="ECO:0000313" key="3">
    <source>
        <dbReference type="Proteomes" id="UP000606490"/>
    </source>
</evidence>
<dbReference type="RefSeq" id="WP_202825686.1">
    <property type="nucleotide sequence ID" value="NZ_JAEUXJ010000004.1"/>
</dbReference>
<sequence>MSDNRLTILADGIADASVTHGVVRLTLAQTGPDGKPVPCGQLAVPLVQLPSFANSLLNLLKQVENRVKEQQAAAPAATPTAAQSVPGSFRFG</sequence>
<keyword evidence="3" id="KW-1185">Reference proteome</keyword>
<proteinExistence type="predicted"/>
<dbReference type="Proteomes" id="UP000606490">
    <property type="component" value="Unassembled WGS sequence"/>
</dbReference>
<feature type="region of interest" description="Disordered" evidence="1">
    <location>
        <begin position="71"/>
        <end position="92"/>
    </location>
</feature>
<accession>A0ABS1V2L0</accession>
<feature type="compositionally biased region" description="Low complexity" evidence="1">
    <location>
        <begin position="71"/>
        <end position="83"/>
    </location>
</feature>
<reference evidence="2 3" key="1">
    <citation type="submission" date="2021-01" db="EMBL/GenBank/DDBJ databases">
        <title>Belnapia mucosa sp. nov. and Belnapia arida sp. nov., isolated from the Tabernas Desert (Almeria, Spain).</title>
        <authorList>
            <person name="Molina-Menor E."/>
            <person name="Vidal-Verdu A."/>
            <person name="Calonge A."/>
            <person name="Satari L."/>
            <person name="Pereto Magraner J."/>
            <person name="Porcar Miralles M."/>
        </authorList>
    </citation>
    <scope>NUCLEOTIDE SEQUENCE [LARGE SCALE GENOMIC DNA]</scope>
    <source>
        <strain evidence="2 3">T6</strain>
    </source>
</reference>
<dbReference type="EMBL" id="JAEUXJ010000004">
    <property type="protein sequence ID" value="MBL6455939.1"/>
    <property type="molecule type" value="Genomic_DNA"/>
</dbReference>
<organism evidence="2 3">
    <name type="scientific">Belnapia mucosa</name>
    <dbReference type="NCBI Taxonomy" id="2804532"/>
    <lineage>
        <taxon>Bacteria</taxon>
        <taxon>Pseudomonadati</taxon>
        <taxon>Pseudomonadota</taxon>
        <taxon>Alphaproteobacteria</taxon>
        <taxon>Acetobacterales</taxon>
        <taxon>Roseomonadaceae</taxon>
        <taxon>Belnapia</taxon>
    </lineage>
</organism>
<evidence type="ECO:0000256" key="1">
    <source>
        <dbReference type="SAM" id="MobiDB-lite"/>
    </source>
</evidence>
<protein>
    <submittedName>
        <fullName evidence="2">Uncharacterized protein</fullName>
    </submittedName>
</protein>
<evidence type="ECO:0000313" key="2">
    <source>
        <dbReference type="EMBL" id="MBL6455939.1"/>
    </source>
</evidence>
<gene>
    <name evidence="2" type="ORF">JMJ55_11440</name>
</gene>
<comment type="caution">
    <text evidence="2">The sequence shown here is derived from an EMBL/GenBank/DDBJ whole genome shotgun (WGS) entry which is preliminary data.</text>
</comment>
<name>A0ABS1V2L0_9PROT</name>